<dbReference type="InterPro" id="IPR015366">
    <property type="entry name" value="S53_propep"/>
</dbReference>
<evidence type="ECO:0000256" key="12">
    <source>
        <dbReference type="ARBA" id="ARBA00023026"/>
    </source>
</evidence>
<keyword evidence="8 16" id="KW-0732">Signal</keyword>
<comment type="catalytic activity">
    <reaction evidence="1">
        <text>Release of an N-terminal tripeptide from a polypeptide.</text>
        <dbReference type="EC" id="3.4.14.10"/>
    </reaction>
</comment>
<dbReference type="Gene3D" id="3.40.50.200">
    <property type="entry name" value="Peptidase S8/S53 domain"/>
    <property type="match status" value="1"/>
</dbReference>
<dbReference type="OrthoDB" id="409122at2759"/>
<dbReference type="Pfam" id="PF00082">
    <property type="entry name" value="Peptidase_S8"/>
    <property type="match status" value="1"/>
</dbReference>
<evidence type="ECO:0000256" key="14">
    <source>
        <dbReference type="ARBA" id="ARBA00023180"/>
    </source>
</evidence>
<feature type="binding site" evidence="15">
    <location>
        <position position="583"/>
    </location>
    <ligand>
        <name>Ca(2+)</name>
        <dbReference type="ChEBI" id="CHEBI:29108"/>
    </ligand>
</feature>
<comment type="function">
    <text evidence="2">Secreted tripeptidyl-peptidase which degrades proteins at acidic pHs and is involved in virulence.</text>
</comment>
<evidence type="ECO:0000256" key="3">
    <source>
        <dbReference type="ARBA" id="ARBA00004239"/>
    </source>
</evidence>
<evidence type="ECO:0000256" key="11">
    <source>
        <dbReference type="ARBA" id="ARBA00022837"/>
    </source>
</evidence>
<evidence type="ECO:0000256" key="1">
    <source>
        <dbReference type="ARBA" id="ARBA00001910"/>
    </source>
</evidence>
<organism evidence="18 19">
    <name type="scientific">Bimuria novae-zelandiae CBS 107.79</name>
    <dbReference type="NCBI Taxonomy" id="1447943"/>
    <lineage>
        <taxon>Eukaryota</taxon>
        <taxon>Fungi</taxon>
        <taxon>Dikarya</taxon>
        <taxon>Ascomycota</taxon>
        <taxon>Pezizomycotina</taxon>
        <taxon>Dothideomycetes</taxon>
        <taxon>Pleosporomycetidae</taxon>
        <taxon>Pleosporales</taxon>
        <taxon>Massarineae</taxon>
        <taxon>Didymosphaeriaceae</taxon>
        <taxon>Bimuria</taxon>
    </lineage>
</organism>
<dbReference type="PROSITE" id="PS51695">
    <property type="entry name" value="SEDOLISIN"/>
    <property type="match status" value="1"/>
</dbReference>
<feature type="domain" description="Peptidase S53" evidence="17">
    <location>
        <begin position="217"/>
        <end position="604"/>
    </location>
</feature>
<accession>A0A6A5V6G6</accession>
<keyword evidence="11 15" id="KW-0106">Calcium</keyword>
<dbReference type="InterPro" id="IPR023828">
    <property type="entry name" value="Peptidase_S8_Ser-AS"/>
</dbReference>
<dbReference type="InterPro" id="IPR036852">
    <property type="entry name" value="Peptidase_S8/S53_dom_sf"/>
</dbReference>
<keyword evidence="5" id="KW-0964">Secreted</keyword>
<feature type="binding site" evidence="15">
    <location>
        <position position="564"/>
    </location>
    <ligand>
        <name>Ca(2+)</name>
        <dbReference type="ChEBI" id="CHEBI:29108"/>
    </ligand>
</feature>
<dbReference type="InterPro" id="IPR030400">
    <property type="entry name" value="Sedolisin_dom"/>
</dbReference>
<dbReference type="GO" id="GO:0005576">
    <property type="term" value="C:extracellular region"/>
    <property type="evidence" value="ECO:0007669"/>
    <property type="project" value="UniProtKB-SubCell"/>
</dbReference>
<comment type="subcellular location">
    <subcellularLocation>
        <location evidence="3">Secreted</location>
        <location evidence="3">Extracellular space</location>
    </subcellularLocation>
</comment>
<dbReference type="GO" id="GO:0046872">
    <property type="term" value="F:metal ion binding"/>
    <property type="evidence" value="ECO:0007669"/>
    <property type="project" value="UniProtKB-UniRule"/>
</dbReference>
<gene>
    <name evidence="18" type="ORF">BU23DRAFT_508006</name>
</gene>
<dbReference type="Proteomes" id="UP000800036">
    <property type="component" value="Unassembled WGS sequence"/>
</dbReference>
<dbReference type="SUPFAM" id="SSF52743">
    <property type="entry name" value="Subtilisin-like"/>
    <property type="match status" value="1"/>
</dbReference>
<feature type="active site" description="Charge relay system" evidence="15">
    <location>
        <position position="306"/>
    </location>
</feature>
<evidence type="ECO:0000259" key="17">
    <source>
        <dbReference type="PROSITE" id="PS51695"/>
    </source>
</evidence>
<dbReference type="PROSITE" id="PS00138">
    <property type="entry name" value="SUBTILASE_SER"/>
    <property type="match status" value="1"/>
</dbReference>
<dbReference type="PANTHER" id="PTHR14218">
    <property type="entry name" value="PROTEASE S8 TRIPEPTIDYL PEPTIDASE I CLN2"/>
    <property type="match status" value="1"/>
</dbReference>
<keyword evidence="14" id="KW-0325">Glycoprotein</keyword>
<keyword evidence="12" id="KW-0843">Virulence</keyword>
<evidence type="ECO:0000256" key="16">
    <source>
        <dbReference type="SAM" id="SignalP"/>
    </source>
</evidence>
<feature type="binding site" evidence="15">
    <location>
        <position position="585"/>
    </location>
    <ligand>
        <name>Ca(2+)</name>
        <dbReference type="ChEBI" id="CHEBI:29108"/>
    </ligand>
</feature>
<name>A0A6A5V6G6_9PLEO</name>
<feature type="signal peptide" evidence="16">
    <location>
        <begin position="1"/>
        <end position="18"/>
    </location>
</feature>
<evidence type="ECO:0000256" key="10">
    <source>
        <dbReference type="ARBA" id="ARBA00022825"/>
    </source>
</evidence>
<evidence type="ECO:0000256" key="2">
    <source>
        <dbReference type="ARBA" id="ARBA00002451"/>
    </source>
</evidence>
<evidence type="ECO:0000313" key="18">
    <source>
        <dbReference type="EMBL" id="KAF1972715.1"/>
    </source>
</evidence>
<keyword evidence="10 15" id="KW-0720">Serine protease</keyword>
<dbReference type="AlphaFoldDB" id="A0A6A5V6G6"/>
<dbReference type="EC" id="3.4.14.10" evidence="4"/>
<keyword evidence="19" id="KW-1185">Reference proteome</keyword>
<dbReference type="InterPro" id="IPR000209">
    <property type="entry name" value="Peptidase_S8/S53_dom"/>
</dbReference>
<dbReference type="CDD" id="cd04056">
    <property type="entry name" value="Peptidases_S53"/>
    <property type="match status" value="1"/>
</dbReference>
<comment type="cofactor">
    <cofactor evidence="15">
        <name>Ca(2+)</name>
        <dbReference type="ChEBI" id="CHEBI:29108"/>
    </cofactor>
    <text evidence="15">Binds 1 Ca(2+) ion per subunit.</text>
</comment>
<evidence type="ECO:0000256" key="7">
    <source>
        <dbReference type="ARBA" id="ARBA00022723"/>
    </source>
</evidence>
<reference evidence="18" key="1">
    <citation type="journal article" date="2020" name="Stud. Mycol.">
        <title>101 Dothideomycetes genomes: a test case for predicting lifestyles and emergence of pathogens.</title>
        <authorList>
            <person name="Haridas S."/>
            <person name="Albert R."/>
            <person name="Binder M."/>
            <person name="Bloem J."/>
            <person name="Labutti K."/>
            <person name="Salamov A."/>
            <person name="Andreopoulos B."/>
            <person name="Baker S."/>
            <person name="Barry K."/>
            <person name="Bills G."/>
            <person name="Bluhm B."/>
            <person name="Cannon C."/>
            <person name="Castanera R."/>
            <person name="Culley D."/>
            <person name="Daum C."/>
            <person name="Ezra D."/>
            <person name="Gonzalez J."/>
            <person name="Henrissat B."/>
            <person name="Kuo A."/>
            <person name="Liang C."/>
            <person name="Lipzen A."/>
            <person name="Lutzoni F."/>
            <person name="Magnuson J."/>
            <person name="Mondo S."/>
            <person name="Nolan M."/>
            <person name="Ohm R."/>
            <person name="Pangilinan J."/>
            <person name="Park H.-J."/>
            <person name="Ramirez L."/>
            <person name="Alfaro M."/>
            <person name="Sun H."/>
            <person name="Tritt A."/>
            <person name="Yoshinaga Y."/>
            <person name="Zwiers L.-H."/>
            <person name="Turgeon B."/>
            <person name="Goodwin S."/>
            <person name="Spatafora J."/>
            <person name="Crous P."/>
            <person name="Grigoriev I."/>
        </authorList>
    </citation>
    <scope>NUCLEOTIDE SEQUENCE</scope>
    <source>
        <strain evidence="18">CBS 107.79</strain>
    </source>
</reference>
<feature type="active site" description="Charge relay system" evidence="15">
    <location>
        <position position="522"/>
    </location>
</feature>
<dbReference type="GO" id="GO:0008240">
    <property type="term" value="F:tripeptidyl-peptidase activity"/>
    <property type="evidence" value="ECO:0007669"/>
    <property type="project" value="UniProtKB-EC"/>
</dbReference>
<feature type="active site" description="Charge relay system" evidence="15">
    <location>
        <position position="302"/>
    </location>
</feature>
<dbReference type="GO" id="GO:0006508">
    <property type="term" value="P:proteolysis"/>
    <property type="evidence" value="ECO:0007669"/>
    <property type="project" value="UniProtKB-KW"/>
</dbReference>
<evidence type="ECO:0000256" key="13">
    <source>
        <dbReference type="ARBA" id="ARBA00023145"/>
    </source>
</evidence>
<proteinExistence type="predicted"/>
<dbReference type="SMART" id="SM00944">
    <property type="entry name" value="Pro-kuma_activ"/>
    <property type="match status" value="1"/>
</dbReference>
<protein>
    <recommendedName>
        <fullName evidence="4">tripeptidyl-peptidase II</fullName>
        <ecNumber evidence="4">3.4.14.10</ecNumber>
    </recommendedName>
</protein>
<dbReference type="Pfam" id="PF09286">
    <property type="entry name" value="Pro-kuma_activ"/>
    <property type="match status" value="1"/>
</dbReference>
<dbReference type="GO" id="GO:0004252">
    <property type="term" value="F:serine-type endopeptidase activity"/>
    <property type="evidence" value="ECO:0007669"/>
    <property type="project" value="UniProtKB-UniRule"/>
</dbReference>
<evidence type="ECO:0000256" key="8">
    <source>
        <dbReference type="ARBA" id="ARBA00022729"/>
    </source>
</evidence>
<keyword evidence="13" id="KW-0865">Zymogen</keyword>
<evidence type="ECO:0000256" key="5">
    <source>
        <dbReference type="ARBA" id="ARBA00022525"/>
    </source>
</evidence>
<dbReference type="PANTHER" id="PTHR14218:SF39">
    <property type="entry name" value="PEPTIDASE S53 DOMAIN-CONTAINING PROTEIN"/>
    <property type="match status" value="1"/>
</dbReference>
<dbReference type="SUPFAM" id="SSF54897">
    <property type="entry name" value="Protease propeptides/inhibitors"/>
    <property type="match status" value="1"/>
</dbReference>
<dbReference type="InterPro" id="IPR050819">
    <property type="entry name" value="Tripeptidyl-peptidase_I"/>
</dbReference>
<feature type="binding site" evidence="15">
    <location>
        <position position="565"/>
    </location>
    <ligand>
        <name>Ca(2+)</name>
        <dbReference type="ChEBI" id="CHEBI:29108"/>
    </ligand>
</feature>
<dbReference type="FunFam" id="3.40.50.200:FF:000015">
    <property type="entry name" value="Tripeptidyl peptidase A"/>
    <property type="match status" value="1"/>
</dbReference>
<keyword evidence="6 15" id="KW-0645">Protease</keyword>
<dbReference type="CDD" id="cd11377">
    <property type="entry name" value="Pro-peptidase_S53"/>
    <property type="match status" value="1"/>
</dbReference>
<keyword evidence="7 15" id="KW-0479">Metal-binding</keyword>
<evidence type="ECO:0000256" key="9">
    <source>
        <dbReference type="ARBA" id="ARBA00022801"/>
    </source>
</evidence>
<dbReference type="EMBL" id="ML976685">
    <property type="protein sequence ID" value="KAF1972715.1"/>
    <property type="molecule type" value="Genomic_DNA"/>
</dbReference>
<evidence type="ECO:0000313" key="19">
    <source>
        <dbReference type="Proteomes" id="UP000800036"/>
    </source>
</evidence>
<keyword evidence="9 15" id="KW-0378">Hydrolase</keyword>
<evidence type="ECO:0000256" key="15">
    <source>
        <dbReference type="PROSITE-ProRule" id="PRU01032"/>
    </source>
</evidence>
<evidence type="ECO:0000256" key="4">
    <source>
        <dbReference type="ARBA" id="ARBA00012462"/>
    </source>
</evidence>
<evidence type="ECO:0000256" key="6">
    <source>
        <dbReference type="ARBA" id="ARBA00022670"/>
    </source>
</evidence>
<sequence>MMRGAFIFSAALLSLSYAKPLLSRRYAVKETHAVPLEFSRVGEAPANHLLRLQIGVKQGQFDVLEKHLWEISDPDHSRYGQHLSLAEIHDLVKPTDESTDLVREWLHEHVSPEHIESSPAGDFFTFTLPVGKIEEMLQTNYSVYQHEDGSKIVRTHEWSLPLHLHEHITAVQPTTAFIRTVPQAKTYMTASGKGEHPRGPPSYEGKPTVDKVCDTGAVTPLCLRTLYGTVDYKPKVPGRNQVGLANYLGELNNRSDASIYLKNYRPEAISGAYTFKQISIANGTLQQTPDTPAQLRAGTGIEGALDVQTILGVSWPTPLLAWSTGGDPPFTPDADNPTVDNEPYLTWVNYVLQQDFVPQVISNSYEDNEQTVPYSYAKVVCSQFAQLSARGVSILFGSGDGGVEGVQPGGSCKSNVDGRTQFTPLFPSSCPYVTSIGATVNFKPEVAAYDPRNGFSTGGGFSNYFPRPAWQASAVEGYLHTLGDEFEGLYNRSGRAYPDLAVYGVNYTIIWNGSLIRVDGTSAATPTAAGIFALLNDALIARGKPSLGFLNPWLYKKGKKAFVDVTSGSAIGCNTTGFVAGKGWDPVTGFGTPRFERLLEAVGL</sequence>
<feature type="chain" id="PRO_5025512216" description="tripeptidyl-peptidase II" evidence="16">
    <location>
        <begin position="19"/>
        <end position="604"/>
    </location>
</feature>